<name>A0AAE0G7E2_9CHLO</name>
<accession>A0AAE0G7E2</accession>
<evidence type="ECO:0000313" key="2">
    <source>
        <dbReference type="Proteomes" id="UP001190700"/>
    </source>
</evidence>
<sequence>MELERLKFTLPGNDLRGTMRQDLRIMSAETVCSSTDACTSQQPVPGVECTIGGRPHWLYCSSNTSCDFLDHRGRCRFALMRLQVAYSVTHPTLAALHDRLNLDPLQRLLKGELIDVAVPYQEDHSLTKAWHDIDQFVQARAFLR</sequence>
<protein>
    <submittedName>
        <fullName evidence="1">Uncharacterized protein</fullName>
    </submittedName>
</protein>
<evidence type="ECO:0000313" key="1">
    <source>
        <dbReference type="EMBL" id="KAK3272938.1"/>
    </source>
</evidence>
<dbReference type="AlphaFoldDB" id="A0AAE0G7E2"/>
<dbReference type="EMBL" id="LGRX02008706">
    <property type="protein sequence ID" value="KAK3272938.1"/>
    <property type="molecule type" value="Genomic_DNA"/>
</dbReference>
<comment type="caution">
    <text evidence="1">The sequence shown here is derived from an EMBL/GenBank/DDBJ whole genome shotgun (WGS) entry which is preliminary data.</text>
</comment>
<keyword evidence="2" id="KW-1185">Reference proteome</keyword>
<dbReference type="Proteomes" id="UP001190700">
    <property type="component" value="Unassembled WGS sequence"/>
</dbReference>
<organism evidence="1 2">
    <name type="scientific">Cymbomonas tetramitiformis</name>
    <dbReference type="NCBI Taxonomy" id="36881"/>
    <lineage>
        <taxon>Eukaryota</taxon>
        <taxon>Viridiplantae</taxon>
        <taxon>Chlorophyta</taxon>
        <taxon>Pyramimonadophyceae</taxon>
        <taxon>Pyramimonadales</taxon>
        <taxon>Pyramimonadaceae</taxon>
        <taxon>Cymbomonas</taxon>
    </lineage>
</organism>
<reference evidence="1 2" key="1">
    <citation type="journal article" date="2015" name="Genome Biol. Evol.">
        <title>Comparative Genomics of a Bacterivorous Green Alga Reveals Evolutionary Causalities and Consequences of Phago-Mixotrophic Mode of Nutrition.</title>
        <authorList>
            <person name="Burns J.A."/>
            <person name="Paasch A."/>
            <person name="Narechania A."/>
            <person name="Kim E."/>
        </authorList>
    </citation>
    <scope>NUCLEOTIDE SEQUENCE [LARGE SCALE GENOMIC DNA]</scope>
    <source>
        <strain evidence="1 2">PLY_AMNH</strain>
    </source>
</reference>
<gene>
    <name evidence="1" type="ORF">CYMTET_18796</name>
</gene>
<proteinExistence type="predicted"/>